<dbReference type="GO" id="GO:0005634">
    <property type="term" value="C:nucleus"/>
    <property type="evidence" value="ECO:0007669"/>
    <property type="project" value="UniProtKB-SubCell"/>
</dbReference>
<dbReference type="GO" id="GO:0000981">
    <property type="term" value="F:DNA-binding transcription factor activity, RNA polymerase II-specific"/>
    <property type="evidence" value="ECO:0007669"/>
    <property type="project" value="InterPro"/>
</dbReference>
<dbReference type="GO" id="GO:0000785">
    <property type="term" value="C:chromatin"/>
    <property type="evidence" value="ECO:0007669"/>
    <property type="project" value="TreeGrafter"/>
</dbReference>
<evidence type="ECO:0000256" key="1">
    <source>
        <dbReference type="ARBA" id="ARBA00004123"/>
    </source>
</evidence>
<feature type="region of interest" description="Disordered" evidence="8">
    <location>
        <begin position="501"/>
        <end position="547"/>
    </location>
</feature>
<feature type="compositionally biased region" description="Low complexity" evidence="8">
    <location>
        <begin position="522"/>
        <end position="534"/>
    </location>
</feature>
<keyword evidence="3" id="KW-0677">Repeat</keyword>
<evidence type="ECO:0000313" key="10">
    <source>
        <dbReference type="EMBL" id="KAH7130226.1"/>
    </source>
</evidence>
<evidence type="ECO:0000256" key="7">
    <source>
        <dbReference type="PROSITE-ProRule" id="PRU00042"/>
    </source>
</evidence>
<dbReference type="Proteomes" id="UP000700596">
    <property type="component" value="Unassembled WGS sequence"/>
</dbReference>
<feature type="compositionally biased region" description="Polar residues" evidence="8">
    <location>
        <begin position="360"/>
        <end position="372"/>
    </location>
</feature>
<evidence type="ECO:0000256" key="5">
    <source>
        <dbReference type="ARBA" id="ARBA00022833"/>
    </source>
</evidence>
<dbReference type="EMBL" id="JAGMWT010000004">
    <property type="protein sequence ID" value="KAH7130226.1"/>
    <property type="molecule type" value="Genomic_DNA"/>
</dbReference>
<gene>
    <name evidence="10" type="ORF">B0J11DRAFT_247115</name>
</gene>
<dbReference type="PROSITE" id="PS50157">
    <property type="entry name" value="ZINC_FINGER_C2H2_2"/>
    <property type="match status" value="2"/>
</dbReference>
<evidence type="ECO:0000256" key="4">
    <source>
        <dbReference type="ARBA" id="ARBA00022771"/>
    </source>
</evidence>
<evidence type="ECO:0000256" key="6">
    <source>
        <dbReference type="ARBA" id="ARBA00023242"/>
    </source>
</evidence>
<dbReference type="PROSITE" id="PS00028">
    <property type="entry name" value="ZINC_FINGER_C2H2_1"/>
    <property type="match status" value="2"/>
</dbReference>
<feature type="compositionally biased region" description="Basic and acidic residues" evidence="8">
    <location>
        <begin position="501"/>
        <end position="520"/>
    </location>
</feature>
<dbReference type="FunFam" id="3.30.160.60:FF:000446">
    <property type="entry name" value="Zinc finger protein"/>
    <property type="match status" value="1"/>
</dbReference>
<name>A0A9P9E5A9_9PLEO</name>
<keyword evidence="11" id="KW-1185">Reference proteome</keyword>
<dbReference type="GO" id="GO:0008270">
    <property type="term" value="F:zinc ion binding"/>
    <property type="evidence" value="ECO:0007669"/>
    <property type="project" value="UniProtKB-KW"/>
</dbReference>
<protein>
    <recommendedName>
        <fullName evidence="9">C2H2-type domain-containing protein</fullName>
    </recommendedName>
</protein>
<dbReference type="GO" id="GO:0000978">
    <property type="term" value="F:RNA polymerase II cis-regulatory region sequence-specific DNA binding"/>
    <property type="evidence" value="ECO:0007669"/>
    <property type="project" value="InterPro"/>
</dbReference>
<comment type="subcellular location">
    <subcellularLocation>
        <location evidence="1">Nucleus</location>
    </subcellularLocation>
</comment>
<dbReference type="FunFam" id="3.30.160.60:FF:000100">
    <property type="entry name" value="Zinc finger 45-like"/>
    <property type="match status" value="1"/>
</dbReference>
<proteinExistence type="predicted"/>
<dbReference type="PANTHER" id="PTHR40626:SF10">
    <property type="entry name" value="C2H2-TYPE DOMAIN-CONTAINING PROTEIN"/>
    <property type="match status" value="1"/>
</dbReference>
<dbReference type="InterPro" id="IPR007219">
    <property type="entry name" value="XnlR_reg_dom"/>
</dbReference>
<evidence type="ECO:0000259" key="9">
    <source>
        <dbReference type="PROSITE" id="PS50157"/>
    </source>
</evidence>
<dbReference type="CDD" id="cd12148">
    <property type="entry name" value="fungal_TF_MHR"/>
    <property type="match status" value="1"/>
</dbReference>
<dbReference type="AlphaFoldDB" id="A0A9P9E5A9"/>
<feature type="domain" description="C2H2-type" evidence="9">
    <location>
        <begin position="115"/>
        <end position="142"/>
    </location>
</feature>
<dbReference type="Pfam" id="PF04082">
    <property type="entry name" value="Fungal_trans"/>
    <property type="match status" value="1"/>
</dbReference>
<keyword evidence="6" id="KW-0539">Nucleus</keyword>
<evidence type="ECO:0000256" key="8">
    <source>
        <dbReference type="SAM" id="MobiDB-lite"/>
    </source>
</evidence>
<sequence length="946" mass="105451">MARGLRSTAAKPRRRCHQAAPTCDSSLLRKFQHSLRTFSQTSSPIPSDLALPLSPTFVFSANVAPNCPNVSTAALNGLIVSRTQPLAVFSPRPMETSTASEPAPPVGKKEKEKRFQCPHCQRMFARLEHLQRHERIHSGIKPFSCAECNYSFTRSDLLVRHERLTHHKGDNQKSQSSAVDNYVAPEPRPTKRVRTSFDAGRPVPEIPSMMTTTPATLDLHPSHHAPAPMVNMTVSQNEEFTLAALSMAAEYQALQGTLTNGTTPHHDVSDRMPLPGEGIAKSIENPAAPSSNVQIQGPSLGESLDNLAAYLDNEPLTSYHFASLINTEQPMPFFSPESFNYSHEFLPTTFTTVGPGAAQGHTNTEEPNSFSRFGSRLPSLQPDELTQPNGLGPRPLSDVSIEDRQKIQDKLNQFESVLPTDFKLPTRLALCRYIAAYINGFHEHMPFLHFPTMNVDNCSVELIIAIAAVGAQYTFEADRGVELFNASRAISNHRIRRRDARLVEHHRRAESDRSSSHDLDGTSATRSPPRTSSSVGPLGLPSDSQTDGEDLMQTAQALLLLMALCTWAKHKEILREALAIQSILATLIRDDGLRNEPLQEELLWEDWVRRETIKRTKFIVYGFSNLHCIVYNIPPFILTSEVKLTLPCNAAEFKAPNETTWREARKKRIQEMHFQEALQRLFSKNGRDITEWNSSAGNYALIHALIQHIFFLRQVARGRFDGSGDLSKEDVASLENALRNWQIGWSRNPESSLDPMSPNGPVAFNSTALLRLAYIRLYVDTPGRALETRDPSLIANALRNGPAIRRTAKITRAVLHSAHALSIPIKIGYRLVAKTQSFIWSIQHSLCTLECAYLLSKWLEALALPKPDPPITEDERRITAIVKSMLDETEFAVPADVHEDSPLYTKYISAGVLRVWATIFRGAQTWAIVDVIGSSLNLYANMLESS</sequence>
<feature type="region of interest" description="Disordered" evidence="8">
    <location>
        <begin position="354"/>
        <end position="396"/>
    </location>
</feature>
<dbReference type="InterPro" id="IPR051059">
    <property type="entry name" value="VerF-like"/>
</dbReference>
<evidence type="ECO:0000313" key="11">
    <source>
        <dbReference type="Proteomes" id="UP000700596"/>
    </source>
</evidence>
<dbReference type="InterPro" id="IPR036236">
    <property type="entry name" value="Znf_C2H2_sf"/>
</dbReference>
<dbReference type="InterPro" id="IPR013087">
    <property type="entry name" value="Znf_C2H2_type"/>
</dbReference>
<feature type="domain" description="C2H2-type" evidence="9">
    <location>
        <begin position="143"/>
        <end position="172"/>
    </location>
</feature>
<keyword evidence="4 7" id="KW-0863">Zinc-finger</keyword>
<evidence type="ECO:0000256" key="2">
    <source>
        <dbReference type="ARBA" id="ARBA00022723"/>
    </source>
</evidence>
<keyword evidence="5" id="KW-0862">Zinc</keyword>
<reference evidence="10" key="1">
    <citation type="journal article" date="2021" name="Nat. Commun.">
        <title>Genetic determinants of endophytism in the Arabidopsis root mycobiome.</title>
        <authorList>
            <person name="Mesny F."/>
            <person name="Miyauchi S."/>
            <person name="Thiergart T."/>
            <person name="Pickel B."/>
            <person name="Atanasova L."/>
            <person name="Karlsson M."/>
            <person name="Huettel B."/>
            <person name="Barry K.W."/>
            <person name="Haridas S."/>
            <person name="Chen C."/>
            <person name="Bauer D."/>
            <person name="Andreopoulos W."/>
            <person name="Pangilinan J."/>
            <person name="LaButti K."/>
            <person name="Riley R."/>
            <person name="Lipzen A."/>
            <person name="Clum A."/>
            <person name="Drula E."/>
            <person name="Henrissat B."/>
            <person name="Kohler A."/>
            <person name="Grigoriev I.V."/>
            <person name="Martin F.M."/>
            <person name="Hacquard S."/>
        </authorList>
    </citation>
    <scope>NUCLEOTIDE SEQUENCE</scope>
    <source>
        <strain evidence="10">MPI-CAGE-CH-0243</strain>
    </source>
</reference>
<dbReference type="GO" id="GO:0006351">
    <property type="term" value="P:DNA-templated transcription"/>
    <property type="evidence" value="ECO:0007669"/>
    <property type="project" value="InterPro"/>
</dbReference>
<organism evidence="10 11">
    <name type="scientific">Dendryphion nanum</name>
    <dbReference type="NCBI Taxonomy" id="256645"/>
    <lineage>
        <taxon>Eukaryota</taxon>
        <taxon>Fungi</taxon>
        <taxon>Dikarya</taxon>
        <taxon>Ascomycota</taxon>
        <taxon>Pezizomycotina</taxon>
        <taxon>Dothideomycetes</taxon>
        <taxon>Pleosporomycetidae</taxon>
        <taxon>Pleosporales</taxon>
        <taxon>Torulaceae</taxon>
        <taxon>Dendryphion</taxon>
    </lineage>
</organism>
<accession>A0A9P9E5A9</accession>
<feature type="region of interest" description="Disordered" evidence="8">
    <location>
        <begin position="92"/>
        <end position="111"/>
    </location>
</feature>
<comment type="caution">
    <text evidence="10">The sequence shown here is derived from an EMBL/GenBank/DDBJ whole genome shotgun (WGS) entry which is preliminary data.</text>
</comment>
<dbReference type="Gene3D" id="3.30.160.60">
    <property type="entry name" value="Classic Zinc Finger"/>
    <property type="match status" value="2"/>
</dbReference>
<evidence type="ECO:0000256" key="3">
    <source>
        <dbReference type="ARBA" id="ARBA00022737"/>
    </source>
</evidence>
<dbReference type="SUPFAM" id="SSF57667">
    <property type="entry name" value="beta-beta-alpha zinc fingers"/>
    <property type="match status" value="1"/>
</dbReference>
<feature type="region of interest" description="Disordered" evidence="8">
    <location>
        <begin position="166"/>
        <end position="208"/>
    </location>
</feature>
<dbReference type="Pfam" id="PF00096">
    <property type="entry name" value="zf-C2H2"/>
    <property type="match status" value="2"/>
</dbReference>
<dbReference type="SMART" id="SM00355">
    <property type="entry name" value="ZnF_C2H2"/>
    <property type="match status" value="2"/>
</dbReference>
<dbReference type="OrthoDB" id="654211at2759"/>
<dbReference type="PANTHER" id="PTHR40626">
    <property type="entry name" value="MIP31509P"/>
    <property type="match status" value="1"/>
</dbReference>
<keyword evidence="2" id="KW-0479">Metal-binding</keyword>